<dbReference type="InterPro" id="IPR013783">
    <property type="entry name" value="Ig-like_fold"/>
</dbReference>
<keyword evidence="4" id="KW-0732">Signal</keyword>
<dbReference type="PROSITE" id="PS50835">
    <property type="entry name" value="IG_LIKE"/>
    <property type="match status" value="3"/>
</dbReference>
<dbReference type="CDD" id="cd00109">
    <property type="entry name" value="Kunitz-type"/>
    <property type="match status" value="8"/>
</dbReference>
<dbReference type="SMART" id="SM00131">
    <property type="entry name" value="KU"/>
    <property type="match status" value="10"/>
</dbReference>
<feature type="compositionally biased region" description="Low complexity" evidence="8">
    <location>
        <begin position="1"/>
        <end position="22"/>
    </location>
</feature>
<evidence type="ECO:0000256" key="1">
    <source>
        <dbReference type="ARBA" id="ARBA00004613"/>
    </source>
</evidence>
<dbReference type="PROSITE" id="PS50900">
    <property type="entry name" value="PLAC"/>
    <property type="match status" value="1"/>
</dbReference>
<dbReference type="Proteomes" id="UP000291343">
    <property type="component" value="Unassembled WGS sequence"/>
</dbReference>
<dbReference type="EMBL" id="QKKF02007925">
    <property type="protein sequence ID" value="RZF45831.1"/>
    <property type="molecule type" value="Genomic_DNA"/>
</dbReference>
<reference evidence="12 13" key="1">
    <citation type="journal article" date="2017" name="Gigascience">
        <title>Genome sequence of the small brown planthopper, Laodelphax striatellus.</title>
        <authorList>
            <person name="Zhu J."/>
            <person name="Jiang F."/>
            <person name="Wang X."/>
            <person name="Yang P."/>
            <person name="Bao Y."/>
            <person name="Zhao W."/>
            <person name="Wang W."/>
            <person name="Lu H."/>
            <person name="Wang Q."/>
            <person name="Cui N."/>
            <person name="Li J."/>
            <person name="Chen X."/>
            <person name="Luo L."/>
            <person name="Yu J."/>
            <person name="Kang L."/>
            <person name="Cui F."/>
        </authorList>
    </citation>
    <scope>NUCLEOTIDE SEQUENCE [LARGE SCALE GENOMIC DNA]</scope>
    <source>
        <strain evidence="12">Lst14</strain>
    </source>
</reference>
<dbReference type="PANTHER" id="PTHR45938:SF11">
    <property type="entry name" value="WAP, KAZAL, IMMUNOGLOBULIN, KUNITZ AND NTR DOMAIN-CONTAINING PROTEIN 2-LIKE"/>
    <property type="match status" value="1"/>
</dbReference>
<evidence type="ECO:0000259" key="10">
    <source>
        <dbReference type="PROSITE" id="PS50835"/>
    </source>
</evidence>
<evidence type="ECO:0000256" key="5">
    <source>
        <dbReference type="ARBA" id="ARBA00022900"/>
    </source>
</evidence>
<keyword evidence="3" id="KW-0646">Protease inhibitor</keyword>
<accession>A0A482XKN4</accession>
<evidence type="ECO:0000256" key="8">
    <source>
        <dbReference type="SAM" id="MobiDB-lite"/>
    </source>
</evidence>
<dbReference type="PROSITE" id="PS50279">
    <property type="entry name" value="BPTI_KUNITZ_2"/>
    <property type="match status" value="10"/>
</dbReference>
<feature type="domain" description="BPTI/Kunitz inhibitor" evidence="9">
    <location>
        <begin position="791"/>
        <end position="841"/>
    </location>
</feature>
<evidence type="ECO:0000256" key="3">
    <source>
        <dbReference type="ARBA" id="ARBA00022690"/>
    </source>
</evidence>
<evidence type="ECO:0000259" key="11">
    <source>
        <dbReference type="PROSITE" id="PS50900"/>
    </source>
</evidence>
<proteinExistence type="predicted"/>
<comment type="caution">
    <text evidence="12">The sequence shown here is derived from an EMBL/GenBank/DDBJ whole genome shotgun (WGS) entry which is preliminary data.</text>
</comment>
<evidence type="ECO:0000256" key="7">
    <source>
        <dbReference type="ARBA" id="ARBA00023319"/>
    </source>
</evidence>
<name>A0A482XKN4_LAOST</name>
<feature type="domain" description="BPTI/Kunitz inhibitor" evidence="9">
    <location>
        <begin position="983"/>
        <end position="1033"/>
    </location>
</feature>
<keyword evidence="13" id="KW-1185">Reference proteome</keyword>
<dbReference type="CDD" id="cd00096">
    <property type="entry name" value="Ig"/>
    <property type="match status" value="1"/>
</dbReference>
<feature type="region of interest" description="Disordered" evidence="8">
    <location>
        <begin position="1691"/>
        <end position="1726"/>
    </location>
</feature>
<dbReference type="GO" id="GO:0004867">
    <property type="term" value="F:serine-type endopeptidase inhibitor activity"/>
    <property type="evidence" value="ECO:0007669"/>
    <property type="project" value="UniProtKB-KW"/>
</dbReference>
<feature type="domain" description="BPTI/Kunitz inhibitor" evidence="9">
    <location>
        <begin position="850"/>
        <end position="900"/>
    </location>
</feature>
<feature type="domain" description="Ig-like" evidence="10">
    <location>
        <begin position="1730"/>
        <end position="1824"/>
    </location>
</feature>
<dbReference type="InterPro" id="IPR036880">
    <property type="entry name" value="Kunitz_BPTI_sf"/>
</dbReference>
<feature type="domain" description="PLAC" evidence="11">
    <location>
        <begin position="1830"/>
        <end position="1869"/>
    </location>
</feature>
<feature type="domain" description="BPTI/Kunitz inhibitor" evidence="9">
    <location>
        <begin position="912"/>
        <end position="962"/>
    </location>
</feature>
<dbReference type="Pfam" id="PF13927">
    <property type="entry name" value="Ig_3"/>
    <property type="match status" value="1"/>
</dbReference>
<dbReference type="Pfam" id="PF00014">
    <property type="entry name" value="Kunitz_BPTI"/>
    <property type="match status" value="10"/>
</dbReference>
<dbReference type="Gene3D" id="2.60.40.10">
    <property type="entry name" value="Immunoglobulins"/>
    <property type="match status" value="3"/>
</dbReference>
<keyword evidence="2" id="KW-0964">Secreted</keyword>
<dbReference type="Gene3D" id="4.10.410.10">
    <property type="entry name" value="Pancreatic trypsin inhibitor Kunitz domain"/>
    <property type="match status" value="10"/>
</dbReference>
<feature type="domain" description="BPTI/Kunitz inhibitor" evidence="9">
    <location>
        <begin position="1110"/>
        <end position="1160"/>
    </location>
</feature>
<evidence type="ECO:0000313" key="12">
    <source>
        <dbReference type="EMBL" id="RZF45831.1"/>
    </source>
</evidence>
<dbReference type="PRINTS" id="PR00759">
    <property type="entry name" value="BASICPTASE"/>
</dbReference>
<dbReference type="STRING" id="195883.A0A482XKN4"/>
<dbReference type="Pfam" id="PF08686">
    <property type="entry name" value="PLAC"/>
    <property type="match status" value="1"/>
</dbReference>
<evidence type="ECO:0000256" key="4">
    <source>
        <dbReference type="ARBA" id="ARBA00022729"/>
    </source>
</evidence>
<evidence type="ECO:0000259" key="9">
    <source>
        <dbReference type="PROSITE" id="PS50279"/>
    </source>
</evidence>
<dbReference type="InterPro" id="IPR007110">
    <property type="entry name" value="Ig-like_dom"/>
</dbReference>
<dbReference type="InterPro" id="IPR036179">
    <property type="entry name" value="Ig-like_dom_sf"/>
</dbReference>
<dbReference type="InterPro" id="IPR020901">
    <property type="entry name" value="Prtase_inh_Kunz-CS"/>
</dbReference>
<feature type="domain" description="Ig-like" evidence="10">
    <location>
        <begin position="1578"/>
        <end position="1665"/>
    </location>
</feature>
<sequence>SDVMLSDSTDSSSSSLDTSPSPDTDDSSPETDSSSYSSPLPSSPSPLSSSPSSYSEDTTPPVTETTLFDMLSSTLSSLGLSSSSSETTSEDTTVSGSESTSESSPTTDLSSSSASTQPSSTETTQDLSSSTQDSSSDSSTESSPLTSEAVSSTISSSTSTDSSSESTTGSVTDTSTESSTETESSTGSSEATTDLSSESTTDVSSSSSSVATSEASSGSSVSSESTSVSSDLTSVSGSTETSVSGDTSETSEGTSVTPGYYSGTATTEFDLGSSTFLSEIWTTQSPAETAYTKELKTSCKRKKKAKKLKCIFSPFGCCPDERTEAQGPFHKGCPLPKTCAETKFGCCSDGVSPAQGAKLAGCPASQCNATLFGCCLDQVTPAEGMDYEGCPLPPVETTLAFDCKQTEYGCCPDGISPAIGPKFAGCFECEGSGECDDCSQSKYGCCPDGVYPALGPDQEGCDEDKMATTDGFLPLSNETTEAPVEEECLNSTYGCCPDGVAMATGDNNQGCPTTEEPETPVACANTQFGCCPDGNTTASGPQNAGCPSECAWTPHGCCDDNETPAHGPNKEGCCLGTQYGCCPNNVLPAQGPNLEGCGCQYSSYGCCPDKRTAARGANNEGCGCQYTAHGCCPNKYTPAAGPAFQGCPCYTHQFGCCPDGVTRAKGPNQYGCGCEQTEFGCCGDGRTPAVGSSDNCSCEASLYGCCLDGIANALGDHFEGCQEVPTTPGEQCTQPKDRGSCRDFTVKWFFDTEYGGCSRFWYGGCEGNANRFKTQDECKSTCVEPPGRQVCNLPKIEGPCEGYYPTWYYDTDRKHCAQFVYGGCLGNANRFETKEACHELCIKPDTLDACDQPKERGPCQGNYERWYYDKEQRACLQFSYGGCKANNNNFLTETSCEQKCLQPGRRKVADICGLKQDAGPCRGSVVRWYFDEALRICRQFVYGGCQGNANRFRSESDCRRQCTSDSGADVITAVQIEAEQDTCALPFDTGKCHNYTQSWYFDIYEGRCRPFYYGGCGGNQNRFQTELECQARCDSNYIATAQPPAVFTTDMCFLPLDKGPCTATDILMWHYDSYNGNCVQFIYGGCEGNANKFETRQECEQKCGDAQDICNLPRVVGPCSGNYQQWYYEPQTDSCQPFDYGGCQGNSNRFNSRPDCQAKCKKHFPPPEPTAAPGARPPANDICAASVDAGPCQQQIPVWYFNYETSKCQLFIYGGCEGNANRFETEEQCERQCGQFRDQDVCNQQVDPGPCEQNLRKWYFDAASGTCNLFNYGGCDGNGNRFSSEDECHTICVQHDELFPSANVTSQSHLAVCRLPVDAGPCRAGAYPRWYFSEPHGACLQFQYGGCAGNLNRFNSLQQCRDFCGSLAAARPGEDGEEVEERSKCYWVEAACREPPRCEFGLERWVDADGCNSCRCHDPCDTAPQHAPPCALGMRCHVQRQQNNETGDVEFRPVCRPGIIHLFSTLLGCIFKCFFLVSIAASPPRIPETDPQVEAPEGDMLTLRCVPTGIPLPIVTWFKESQQIGDANSASGRYKVSQEGSLQIIGLYREDSGIYICEAYNGIGQPARREFVVVVKDPVQMQAAVIGDPQASVVVTLGSPAVLQCYTIGWPRPAVTWWRGSRMLPLNSDQYEQRRDHSLLLHSVTLTALGQYTCQAYNGLGRAASWNIVLKAVGPVYSSDPNDVTYNQFLVPPPRTPTTGVGHAPRPYHPPPVPPPQPAPTPTTSAPVTPRIFVVPVSTNITMEQSTFPVGSDISIPCDVDGYPVPLVRWYKDDQPIHSGDSDRIVITESSRLIIREANDADSGTYKCEAANAYSSANSTISIAVQGVFLHPNCTDNPFFANCALIVKAQYCTHVYYAKFCCKSCTLAGQLPSIGPHLGRSDGSLDGNSVYRRRRKRRAAAALANSALVKTRLQSDRLHWG</sequence>
<dbReference type="InterPro" id="IPR003598">
    <property type="entry name" value="Ig_sub2"/>
</dbReference>
<dbReference type="SMR" id="A0A482XKN4"/>
<dbReference type="InterPro" id="IPR010909">
    <property type="entry name" value="PLAC"/>
</dbReference>
<feature type="domain" description="BPTI/Kunitz inhibitor" evidence="9">
    <location>
        <begin position="732"/>
        <end position="782"/>
    </location>
</feature>
<dbReference type="SMART" id="SM00408">
    <property type="entry name" value="IGc2"/>
    <property type="match status" value="3"/>
</dbReference>
<dbReference type="SMART" id="SM00409">
    <property type="entry name" value="IG"/>
    <property type="match status" value="3"/>
</dbReference>
<organism evidence="12 13">
    <name type="scientific">Laodelphax striatellus</name>
    <name type="common">Small brown planthopper</name>
    <name type="synonym">Delphax striatella</name>
    <dbReference type="NCBI Taxonomy" id="195883"/>
    <lineage>
        <taxon>Eukaryota</taxon>
        <taxon>Metazoa</taxon>
        <taxon>Ecdysozoa</taxon>
        <taxon>Arthropoda</taxon>
        <taxon>Hexapoda</taxon>
        <taxon>Insecta</taxon>
        <taxon>Pterygota</taxon>
        <taxon>Neoptera</taxon>
        <taxon>Paraneoptera</taxon>
        <taxon>Hemiptera</taxon>
        <taxon>Auchenorrhyncha</taxon>
        <taxon>Fulgoroidea</taxon>
        <taxon>Delphacidae</taxon>
        <taxon>Criomorphinae</taxon>
        <taxon>Laodelphax</taxon>
    </lineage>
</organism>
<comment type="subcellular location">
    <subcellularLocation>
        <location evidence="1">Secreted</location>
    </subcellularLocation>
</comment>
<feature type="non-terminal residue" evidence="12">
    <location>
        <position position="1"/>
    </location>
</feature>
<dbReference type="FunFam" id="4.10.410.10:FF:000020">
    <property type="entry name" value="Collagen, type VI, alpha 3"/>
    <property type="match status" value="8"/>
</dbReference>
<keyword evidence="7" id="KW-0393">Immunoglobulin domain</keyword>
<dbReference type="InParanoid" id="A0A482XKN4"/>
<feature type="compositionally biased region" description="Low complexity" evidence="8">
    <location>
        <begin position="71"/>
        <end position="257"/>
    </location>
</feature>
<dbReference type="GO" id="GO:0005615">
    <property type="term" value="C:extracellular space"/>
    <property type="evidence" value="ECO:0007669"/>
    <property type="project" value="TreeGrafter"/>
</dbReference>
<evidence type="ECO:0000313" key="13">
    <source>
        <dbReference type="Proteomes" id="UP000291343"/>
    </source>
</evidence>
<feature type="compositionally biased region" description="Pro residues" evidence="8">
    <location>
        <begin position="1707"/>
        <end position="1721"/>
    </location>
</feature>
<dbReference type="GO" id="GO:0050431">
    <property type="term" value="F:transforming growth factor beta binding"/>
    <property type="evidence" value="ECO:0007669"/>
    <property type="project" value="TreeGrafter"/>
</dbReference>
<dbReference type="OrthoDB" id="5950222at2759"/>
<dbReference type="FunCoup" id="A0A482XKN4">
    <property type="interactions" value="15"/>
</dbReference>
<evidence type="ECO:0000256" key="6">
    <source>
        <dbReference type="ARBA" id="ARBA00023157"/>
    </source>
</evidence>
<dbReference type="InterPro" id="IPR003599">
    <property type="entry name" value="Ig_sub"/>
</dbReference>
<evidence type="ECO:0000256" key="2">
    <source>
        <dbReference type="ARBA" id="ARBA00022525"/>
    </source>
</evidence>
<evidence type="ECO:0008006" key="14">
    <source>
        <dbReference type="Google" id="ProtNLM"/>
    </source>
</evidence>
<dbReference type="PROSITE" id="PS00280">
    <property type="entry name" value="BPTI_KUNITZ_1"/>
    <property type="match status" value="8"/>
</dbReference>
<dbReference type="InterPro" id="IPR002223">
    <property type="entry name" value="Kunitz_BPTI"/>
</dbReference>
<dbReference type="PANTHER" id="PTHR45938">
    <property type="entry name" value="ACP24A4-RELATED"/>
    <property type="match status" value="1"/>
</dbReference>
<feature type="domain" description="Ig-like" evidence="10">
    <location>
        <begin position="1484"/>
        <end position="1573"/>
    </location>
</feature>
<feature type="region of interest" description="Disordered" evidence="8">
    <location>
        <begin position="1"/>
        <end position="261"/>
    </location>
</feature>
<feature type="compositionally biased region" description="Low complexity" evidence="8">
    <location>
        <begin position="30"/>
        <end position="61"/>
    </location>
</feature>
<dbReference type="InterPro" id="IPR013098">
    <property type="entry name" value="Ig_I-set"/>
</dbReference>
<dbReference type="CDD" id="cd22639">
    <property type="entry name" value="Kunitz_papilin_lacunin-like"/>
    <property type="match status" value="1"/>
</dbReference>
<feature type="domain" description="BPTI/Kunitz inhibitor" evidence="9">
    <location>
        <begin position="1183"/>
        <end position="1233"/>
    </location>
</feature>
<feature type="domain" description="BPTI/Kunitz inhibitor" evidence="9">
    <location>
        <begin position="1052"/>
        <end position="1103"/>
    </location>
</feature>
<feature type="domain" description="BPTI/Kunitz inhibitor" evidence="9">
    <location>
        <begin position="1313"/>
        <end position="1364"/>
    </location>
</feature>
<dbReference type="SUPFAM" id="SSF48726">
    <property type="entry name" value="Immunoglobulin"/>
    <property type="match status" value="3"/>
</dbReference>
<dbReference type="FunFam" id="2.60.40.10:FF:000107">
    <property type="entry name" value="Myosin, light chain kinase a"/>
    <property type="match status" value="1"/>
</dbReference>
<dbReference type="SUPFAM" id="SSF57362">
    <property type="entry name" value="BPTI-like"/>
    <property type="match status" value="10"/>
</dbReference>
<dbReference type="GO" id="GO:0048019">
    <property type="term" value="F:receptor antagonist activity"/>
    <property type="evidence" value="ECO:0007669"/>
    <property type="project" value="TreeGrafter"/>
</dbReference>
<feature type="domain" description="BPTI/Kunitz inhibitor" evidence="9">
    <location>
        <begin position="1242"/>
        <end position="1292"/>
    </location>
</feature>
<dbReference type="Pfam" id="PF07679">
    <property type="entry name" value="I-set"/>
    <property type="match status" value="2"/>
</dbReference>
<keyword evidence="5" id="KW-0722">Serine protease inhibitor</keyword>
<keyword evidence="6" id="KW-1015">Disulfide bond</keyword>
<protein>
    <recommendedName>
        <fullName evidence="14">Papilin</fullName>
    </recommendedName>
</protein>
<gene>
    <name evidence="12" type="ORF">LSTR_LSTR013726</name>
</gene>